<dbReference type="InterPro" id="IPR011042">
    <property type="entry name" value="6-blade_b-propeller_TolB-like"/>
</dbReference>
<gene>
    <name evidence="5" type="ORF">GPM918_LOCUS21661</name>
    <name evidence="6" type="ORF">SRO942_LOCUS21658</name>
</gene>
<dbReference type="EMBL" id="CAJNOQ010007190">
    <property type="protein sequence ID" value="CAF1160647.1"/>
    <property type="molecule type" value="Genomic_DNA"/>
</dbReference>
<dbReference type="Pfam" id="PF01436">
    <property type="entry name" value="NHL"/>
    <property type="match status" value="3"/>
</dbReference>
<evidence type="ECO:0000313" key="6">
    <source>
        <dbReference type="EMBL" id="CAF3924189.1"/>
    </source>
</evidence>
<evidence type="ECO:0000256" key="4">
    <source>
        <dbReference type="PROSITE-ProRule" id="PRU00504"/>
    </source>
</evidence>
<name>A0A814TFA7_9BILA</name>
<dbReference type="EMBL" id="CAJOBC010007190">
    <property type="protein sequence ID" value="CAF3924189.1"/>
    <property type="molecule type" value="Genomic_DNA"/>
</dbReference>
<comment type="caution">
    <text evidence="5">The sequence shown here is derived from an EMBL/GenBank/DDBJ whole genome shotgun (WGS) entry which is preliminary data.</text>
</comment>
<evidence type="ECO:0000313" key="7">
    <source>
        <dbReference type="Proteomes" id="UP000663829"/>
    </source>
</evidence>
<evidence type="ECO:0000313" key="5">
    <source>
        <dbReference type="EMBL" id="CAF1160647.1"/>
    </source>
</evidence>
<evidence type="ECO:0008006" key="8">
    <source>
        <dbReference type="Google" id="ProtNLM"/>
    </source>
</evidence>
<keyword evidence="2" id="KW-0677">Repeat</keyword>
<dbReference type="AlphaFoldDB" id="A0A814TFA7"/>
<dbReference type="Gene3D" id="2.120.10.30">
    <property type="entry name" value="TolB, C-terminal domain"/>
    <property type="match status" value="2"/>
</dbReference>
<feature type="repeat" description="NHL" evidence="4">
    <location>
        <begin position="119"/>
        <end position="162"/>
    </location>
</feature>
<keyword evidence="3" id="KW-0325">Glycoprotein</keyword>
<keyword evidence="7" id="KW-1185">Reference proteome</keyword>
<accession>A0A814TFA7</accession>
<protein>
    <recommendedName>
        <fullName evidence="8">NHL repeat-containing protein</fullName>
    </recommendedName>
</protein>
<feature type="repeat" description="NHL" evidence="4">
    <location>
        <begin position="30"/>
        <end position="60"/>
    </location>
</feature>
<dbReference type="PROSITE" id="PS51125">
    <property type="entry name" value="NHL"/>
    <property type="match status" value="3"/>
</dbReference>
<dbReference type="PANTHER" id="PTHR10680">
    <property type="entry name" value="PEPTIDYL-GLYCINE ALPHA-AMIDATING MONOOXYGENASE"/>
    <property type="match status" value="1"/>
</dbReference>
<evidence type="ECO:0000256" key="1">
    <source>
        <dbReference type="ARBA" id="ARBA00022729"/>
    </source>
</evidence>
<dbReference type="SUPFAM" id="SSF101898">
    <property type="entry name" value="NHL repeat"/>
    <property type="match status" value="1"/>
</dbReference>
<evidence type="ECO:0000256" key="2">
    <source>
        <dbReference type="ARBA" id="ARBA00022737"/>
    </source>
</evidence>
<proteinExistence type="predicted"/>
<dbReference type="Proteomes" id="UP000663829">
    <property type="component" value="Unassembled WGS sequence"/>
</dbReference>
<dbReference type="Gene3D" id="2.40.10.500">
    <property type="match status" value="1"/>
</dbReference>
<dbReference type="InterPro" id="IPR001258">
    <property type="entry name" value="NHL_repeat"/>
</dbReference>
<dbReference type="OrthoDB" id="342730at2759"/>
<sequence length="327" mass="35131">MCPTTTQCTTSCQTVAGNSNNTAGSSISALNLPQKIYIDSLSNLYVSDSTNQRVIKFSYGSTTNGQIILGTTGVPGSNLSLLDYPTGLQLDSNGNLLVVDANNHRVIKLFTNGTVTVVAGISGQSSSSLNHLRNPNDLYITADNTLYVSDQNNNRVLRFAPNSTGGDNGIIVASGLNDPRAVYVDTNLNLYVADTNSHVIRQFTRTNATYNVLVAGNTTAGSSTSLLNLPRAVTLDETTTPDTMYIADTGNNRILTWVIGATSGTVFAGTSSPGPCTSLNNPFDVKLDLTKSKVYIADYNNNRVMRSNGMYYFLLYNMNSLRINRVD</sequence>
<reference evidence="5" key="1">
    <citation type="submission" date="2021-02" db="EMBL/GenBank/DDBJ databases">
        <authorList>
            <person name="Nowell W R."/>
        </authorList>
    </citation>
    <scope>NUCLEOTIDE SEQUENCE</scope>
</reference>
<feature type="repeat" description="NHL" evidence="4">
    <location>
        <begin position="69"/>
        <end position="112"/>
    </location>
</feature>
<evidence type="ECO:0000256" key="3">
    <source>
        <dbReference type="ARBA" id="ARBA00023180"/>
    </source>
</evidence>
<organism evidence="5 7">
    <name type="scientific">Didymodactylos carnosus</name>
    <dbReference type="NCBI Taxonomy" id="1234261"/>
    <lineage>
        <taxon>Eukaryota</taxon>
        <taxon>Metazoa</taxon>
        <taxon>Spiralia</taxon>
        <taxon>Gnathifera</taxon>
        <taxon>Rotifera</taxon>
        <taxon>Eurotatoria</taxon>
        <taxon>Bdelloidea</taxon>
        <taxon>Philodinida</taxon>
        <taxon>Philodinidae</taxon>
        <taxon>Didymodactylos</taxon>
    </lineage>
</organism>
<dbReference type="PANTHER" id="PTHR10680:SF14">
    <property type="entry name" value="PEPTIDYL-GLYCINE ALPHA-AMIDATING MONOOXYGENASE"/>
    <property type="match status" value="1"/>
</dbReference>
<dbReference type="Proteomes" id="UP000681722">
    <property type="component" value="Unassembled WGS sequence"/>
</dbReference>
<keyword evidence="1" id="KW-0732">Signal</keyword>